<keyword evidence="8 10" id="KW-0472">Membrane</keyword>
<evidence type="ECO:0000256" key="9">
    <source>
        <dbReference type="SAM" id="MobiDB-lite"/>
    </source>
</evidence>
<keyword evidence="14" id="KW-1185">Reference proteome</keyword>
<gene>
    <name evidence="13" type="ORF">WHR41_03199</name>
</gene>
<feature type="transmembrane region" description="Helical" evidence="10">
    <location>
        <begin position="961"/>
        <end position="983"/>
    </location>
</feature>
<dbReference type="InterPro" id="IPR017871">
    <property type="entry name" value="ABC_transporter-like_CS"/>
</dbReference>
<dbReference type="InterPro" id="IPR011527">
    <property type="entry name" value="ABC1_TM_dom"/>
</dbReference>
<evidence type="ECO:0000256" key="3">
    <source>
        <dbReference type="ARBA" id="ARBA00022475"/>
    </source>
</evidence>
<accession>A0AB34KXV8</accession>
<evidence type="ECO:0000313" key="14">
    <source>
        <dbReference type="Proteomes" id="UP000803884"/>
    </source>
</evidence>
<evidence type="ECO:0000256" key="8">
    <source>
        <dbReference type="ARBA" id="ARBA00023136"/>
    </source>
</evidence>
<dbReference type="Pfam" id="PF00664">
    <property type="entry name" value="ABC_membrane"/>
    <property type="match status" value="2"/>
</dbReference>
<dbReference type="GO" id="GO:0015421">
    <property type="term" value="F:ABC-type oligopeptide transporter activity"/>
    <property type="evidence" value="ECO:0007669"/>
    <property type="project" value="TreeGrafter"/>
</dbReference>
<dbReference type="GO" id="GO:0090374">
    <property type="term" value="P:oligopeptide export from mitochondrion"/>
    <property type="evidence" value="ECO:0007669"/>
    <property type="project" value="TreeGrafter"/>
</dbReference>
<dbReference type="SUPFAM" id="SSF52540">
    <property type="entry name" value="P-loop containing nucleoside triphosphate hydrolases"/>
    <property type="match status" value="2"/>
</dbReference>
<evidence type="ECO:0000256" key="5">
    <source>
        <dbReference type="ARBA" id="ARBA00022741"/>
    </source>
</evidence>
<feature type="domain" description="ABC transmembrane type-1" evidence="12">
    <location>
        <begin position="848"/>
        <end position="1134"/>
    </location>
</feature>
<organism evidence="13 14">
    <name type="scientific">Cladosporium halotolerans</name>
    <dbReference type="NCBI Taxonomy" id="1052096"/>
    <lineage>
        <taxon>Eukaryota</taxon>
        <taxon>Fungi</taxon>
        <taxon>Dikarya</taxon>
        <taxon>Ascomycota</taxon>
        <taxon>Pezizomycotina</taxon>
        <taxon>Dothideomycetes</taxon>
        <taxon>Dothideomycetidae</taxon>
        <taxon>Cladosporiales</taxon>
        <taxon>Cladosporiaceae</taxon>
        <taxon>Cladosporium</taxon>
    </lineage>
</organism>
<dbReference type="InterPro" id="IPR039421">
    <property type="entry name" value="Type_1_exporter"/>
</dbReference>
<dbReference type="CDD" id="cd18578">
    <property type="entry name" value="ABC_6TM_Pgp_ABCB1_D2_like"/>
    <property type="match status" value="1"/>
</dbReference>
<feature type="domain" description="ABC transmembrane type-1" evidence="12">
    <location>
        <begin position="62"/>
        <end position="353"/>
    </location>
</feature>
<evidence type="ECO:0000256" key="4">
    <source>
        <dbReference type="ARBA" id="ARBA00022692"/>
    </source>
</evidence>
<keyword evidence="5" id="KW-0547">Nucleotide-binding</keyword>
<dbReference type="InterPro" id="IPR027417">
    <property type="entry name" value="P-loop_NTPase"/>
</dbReference>
<dbReference type="FunFam" id="3.40.50.300:FF:001471">
    <property type="entry name" value="P-loop containing nucleoside triphosphate hydrolase protein"/>
    <property type="match status" value="1"/>
</dbReference>
<dbReference type="InterPro" id="IPR003439">
    <property type="entry name" value="ABC_transporter-like_ATP-bd"/>
</dbReference>
<feature type="transmembrane region" description="Helical" evidence="10">
    <location>
        <begin position="295"/>
        <end position="317"/>
    </location>
</feature>
<feature type="compositionally biased region" description="Polar residues" evidence="9">
    <location>
        <begin position="742"/>
        <end position="754"/>
    </location>
</feature>
<dbReference type="EMBL" id="JAAQHG020000008">
    <property type="protein sequence ID" value="KAL1588004.1"/>
    <property type="molecule type" value="Genomic_DNA"/>
</dbReference>
<dbReference type="GO" id="GO:0005524">
    <property type="term" value="F:ATP binding"/>
    <property type="evidence" value="ECO:0007669"/>
    <property type="project" value="UniProtKB-KW"/>
</dbReference>
<dbReference type="SMART" id="SM00382">
    <property type="entry name" value="AAA"/>
    <property type="match status" value="2"/>
</dbReference>
<dbReference type="CDD" id="cd18577">
    <property type="entry name" value="ABC_6TM_Pgp_ABCB1_D1_like"/>
    <property type="match status" value="1"/>
</dbReference>
<dbReference type="GO" id="GO:0016887">
    <property type="term" value="F:ATP hydrolysis activity"/>
    <property type="evidence" value="ECO:0007669"/>
    <property type="project" value="InterPro"/>
</dbReference>
<protein>
    <submittedName>
        <fullName evidence="13">Uncharacterized protein</fullName>
    </submittedName>
</protein>
<evidence type="ECO:0000259" key="12">
    <source>
        <dbReference type="PROSITE" id="PS50929"/>
    </source>
</evidence>
<proteinExistence type="predicted"/>
<keyword evidence="6" id="KW-0067">ATP-binding</keyword>
<keyword evidence="2" id="KW-0813">Transport</keyword>
<dbReference type="GO" id="GO:0005886">
    <property type="term" value="C:plasma membrane"/>
    <property type="evidence" value="ECO:0007669"/>
    <property type="project" value="UniProtKB-SubCell"/>
</dbReference>
<dbReference type="RefSeq" id="XP_069231109.1">
    <property type="nucleotide sequence ID" value="XM_069371805.1"/>
</dbReference>
<feature type="transmembrane region" description="Helical" evidence="10">
    <location>
        <begin position="1108"/>
        <end position="1129"/>
    </location>
</feature>
<dbReference type="Pfam" id="PF00005">
    <property type="entry name" value="ABC_tran"/>
    <property type="match status" value="2"/>
</dbReference>
<dbReference type="PROSITE" id="PS50893">
    <property type="entry name" value="ABC_TRANSPORTER_2"/>
    <property type="match status" value="2"/>
</dbReference>
<dbReference type="GeneID" id="96004643"/>
<reference evidence="13 14" key="1">
    <citation type="journal article" date="2020" name="Microbiol. Resour. Announc.">
        <title>Draft Genome Sequence of a Cladosporium Species Isolated from the Mesophotic Ascidian Didemnum maculosum.</title>
        <authorList>
            <person name="Gioti A."/>
            <person name="Siaperas R."/>
            <person name="Nikolaivits E."/>
            <person name="Le Goff G."/>
            <person name="Ouazzani J."/>
            <person name="Kotoulas G."/>
            <person name="Topakas E."/>
        </authorList>
    </citation>
    <scope>NUCLEOTIDE SEQUENCE [LARGE SCALE GENOMIC DNA]</scope>
    <source>
        <strain evidence="13 14">TM138-S3</strain>
    </source>
</reference>
<evidence type="ECO:0000256" key="7">
    <source>
        <dbReference type="ARBA" id="ARBA00022989"/>
    </source>
</evidence>
<feature type="transmembrane region" description="Helical" evidence="10">
    <location>
        <begin position="849"/>
        <end position="873"/>
    </location>
</feature>
<dbReference type="InterPro" id="IPR036640">
    <property type="entry name" value="ABC1_TM_sf"/>
</dbReference>
<feature type="transmembrane region" description="Helical" evidence="10">
    <location>
        <begin position="211"/>
        <end position="229"/>
    </location>
</feature>
<feature type="region of interest" description="Disordered" evidence="9">
    <location>
        <begin position="733"/>
        <end position="754"/>
    </location>
</feature>
<evidence type="ECO:0000256" key="6">
    <source>
        <dbReference type="ARBA" id="ARBA00022840"/>
    </source>
</evidence>
<feature type="transmembrane region" description="Helical" evidence="10">
    <location>
        <begin position="1073"/>
        <end position="1096"/>
    </location>
</feature>
<feature type="region of interest" description="Disordered" evidence="9">
    <location>
        <begin position="1"/>
        <end position="23"/>
    </location>
</feature>
<dbReference type="FunFam" id="3.40.50.300:FF:000854">
    <property type="entry name" value="Multidrug ABC transporter ATP-binding protein"/>
    <property type="match status" value="1"/>
</dbReference>
<feature type="region of interest" description="Disordered" evidence="9">
    <location>
        <begin position="775"/>
        <end position="824"/>
    </location>
</feature>
<feature type="transmembrane region" description="Helical" evidence="10">
    <location>
        <begin position="990"/>
        <end position="1011"/>
    </location>
</feature>
<dbReference type="SUPFAM" id="SSF90123">
    <property type="entry name" value="ABC transporter transmembrane region"/>
    <property type="match status" value="2"/>
</dbReference>
<dbReference type="PROSITE" id="PS00211">
    <property type="entry name" value="ABC_TRANSPORTER_1"/>
    <property type="match status" value="1"/>
</dbReference>
<keyword evidence="4 10" id="KW-0812">Transmembrane</keyword>
<feature type="domain" description="ABC transporter" evidence="11">
    <location>
        <begin position="390"/>
        <end position="629"/>
    </location>
</feature>
<dbReference type="Proteomes" id="UP000803884">
    <property type="component" value="Unassembled WGS sequence"/>
</dbReference>
<dbReference type="PANTHER" id="PTHR43394:SF15">
    <property type="entry name" value="ALPHA-FACTOR-TRANSPORTING ATPASE"/>
    <property type="match status" value="1"/>
</dbReference>
<dbReference type="InterPro" id="IPR003593">
    <property type="entry name" value="AAA+_ATPase"/>
</dbReference>
<comment type="subcellular location">
    <subcellularLocation>
        <location evidence="1">Cell membrane</location>
        <topology evidence="1">Multi-pass membrane protein</topology>
    </subcellularLocation>
</comment>
<dbReference type="PANTHER" id="PTHR43394">
    <property type="entry name" value="ATP-DEPENDENT PERMEASE MDL1, MITOCHONDRIAL"/>
    <property type="match status" value="1"/>
</dbReference>
<feature type="domain" description="ABC transporter" evidence="11">
    <location>
        <begin position="1167"/>
        <end position="1420"/>
    </location>
</feature>
<comment type="caution">
    <text evidence="13">The sequence shown here is derived from an EMBL/GenBank/DDBJ whole genome shotgun (WGS) entry which is preliminary data.</text>
</comment>
<dbReference type="GO" id="GO:0005743">
    <property type="term" value="C:mitochondrial inner membrane"/>
    <property type="evidence" value="ECO:0007669"/>
    <property type="project" value="TreeGrafter"/>
</dbReference>
<name>A0AB34KXV8_9PEZI</name>
<evidence type="ECO:0000256" key="1">
    <source>
        <dbReference type="ARBA" id="ARBA00004651"/>
    </source>
</evidence>
<dbReference type="Gene3D" id="1.20.1560.10">
    <property type="entry name" value="ABC transporter type 1, transmembrane domain"/>
    <property type="match status" value="2"/>
</dbReference>
<evidence type="ECO:0000256" key="10">
    <source>
        <dbReference type="SAM" id="Phobius"/>
    </source>
</evidence>
<sequence>MPPALKPKTRRTERPTSGNSNASSAKIYRTTTNFTVSDDAQKAPWRALFFFTTKSNIPTLTVGIIFSLIAGASPPINAWIQGKVFESFSLLGAGQLSGEQLYNDDRKYVLYFVALAGATWITNSGEFAAWMSFGELQAKSARDRLFHSLLEKDIEWYDMRKNGIGALLPRLQAQIRELQLATSQPLGGMFSLTSTFVLSMVQAFYFSWDLTLVTISSVPLIMGLVIWIGRPMQTALTNQQGKLSDAQKYLVSAFSAIETVKCFNGQEIELGKYIRKVKEAALWYYRVANVHAMQMGFLGFLASTIFVQGFFYGGVLIDKQKKTTADVMTCFLSAIAAFQAVQGILPQIIVLEKGRTAGLTLRTVMAEVEHEGALKKAEDLVRPETCKGDIDVRNVSFAYPTRPDQLALDDVTMRIPSGEITFLIGKSGSGKSTLSQLLMRFYSTSVGSIAVDGVPLESLDVGWVRSNFTLVEQTSLLFNDTIFRNIAFGRHESEMVTKAEVMEAVEFALLQLMITDLPDGLDTIVGYKGGTMSGGQRQRMALARARLRDTPILMLDESTSALDHISRALMMDAIRQWRQGKTTIIITHDISQILADDYVFVLEQGQLVQEGFRKHMERLKDTPFQAFLRPEDRATDSLYDSRKNTTFESVYTRGSSIDYISIFSEEMSPTPDPLEERLTAVENKRTSMMPQVFAEGGPVPGMRAAGTTGPTSAFASPFLRLAITPPTLPAIITEWEPHSPDGKQNSQLNSPVSERQSTMLRMSVMLENLVDRTGRQAAEARAAHGDVRPRRRRPVHDDVSSTATGSKPKRADDDQEEEQADDVRQQSFKEILSTVWPNLNWTERCVTIAGFWGAGIHAASTPVFAYVFSKLLAAYSIKEGRIRQTLIYSMAMLGVAAVDGVHTYLFRYLLEYAGQCWVDKIREKAMIRVLDQPRAFFDKEINSVSRLTEGLDRNAEEMKNILGRFVGMIFSAALMSLVAVIWAIVGQWKFALICLSAGPYVFLVTNAFAVVSGRWETISTDAAESASSIMNETFTNIRTVLALTLEDHFLQKYTVATNYALKVGFIRALLSGFFYGLSDSAGVFSTALIFYVGTVLARESGPSAVPGLLQVCALLVFTITNVSALLSYVPQIGQAKDTASRLLRLAQLPEDSHEHLGDTKVTSIGDIMFNNLDFSYPSRPEVTTLKNINLLIKPGTSTAIVGGSGSGKSTIANLLLNLYTTTPKDPWSPSALGDLTLAGRDIKNVDTPSLRSLIVAVPQSPTIFAATAAENIAYGLPPDSPNNHPSQIAAAARAAGIHTFLASLPSGYATLLGDGGLGLSGGQAQRVAIARALVRKPSVLILDEATSALDVESAGLVRDTLKSLLADRGREMTVLIITHNREQMEVAERIVVLDQGRVVEEGEFEELMEANGALVNLLSGGEWDGGVGGRSARARERERDGLRLREVQWREGRGRNRLRL</sequence>
<evidence type="ECO:0000256" key="2">
    <source>
        <dbReference type="ARBA" id="ARBA00022448"/>
    </source>
</evidence>
<evidence type="ECO:0000313" key="13">
    <source>
        <dbReference type="EMBL" id="KAL1588004.1"/>
    </source>
</evidence>
<feature type="transmembrane region" description="Helical" evidence="10">
    <location>
        <begin position="186"/>
        <end position="205"/>
    </location>
</feature>
<keyword evidence="7 10" id="KW-1133">Transmembrane helix</keyword>
<evidence type="ECO:0000259" key="11">
    <source>
        <dbReference type="PROSITE" id="PS50893"/>
    </source>
</evidence>
<dbReference type="Gene3D" id="3.40.50.300">
    <property type="entry name" value="P-loop containing nucleotide triphosphate hydrolases"/>
    <property type="match status" value="2"/>
</dbReference>
<keyword evidence="3" id="KW-1003">Cell membrane</keyword>
<dbReference type="PROSITE" id="PS50929">
    <property type="entry name" value="ABC_TM1F"/>
    <property type="match status" value="2"/>
</dbReference>